<dbReference type="PROSITE" id="PS50240">
    <property type="entry name" value="TRYPSIN_DOM"/>
    <property type="match status" value="1"/>
</dbReference>
<dbReference type="SUPFAM" id="SSF57424">
    <property type="entry name" value="LDL receptor-like module"/>
    <property type="match status" value="1"/>
</dbReference>
<dbReference type="PRINTS" id="PR00722">
    <property type="entry name" value="CHYMOTRYPSIN"/>
</dbReference>
<evidence type="ECO:0000256" key="6">
    <source>
        <dbReference type="PROSITE-ProRule" id="PRU00124"/>
    </source>
</evidence>
<name>A0A3B3CCH8_ORYME</name>
<dbReference type="STRING" id="30732.ENSOMEP00000015515"/>
<evidence type="ECO:0000256" key="5">
    <source>
        <dbReference type="ARBA" id="ARBA00023180"/>
    </source>
</evidence>
<dbReference type="InterPro" id="IPR009003">
    <property type="entry name" value="Peptidase_S1_PA"/>
</dbReference>
<keyword evidence="3 8" id="KW-0720">Serine protease</keyword>
<comment type="caution">
    <text evidence="7">Lacks conserved residue(s) required for the propagation of feature annotation.</text>
</comment>
<feature type="disulfide bond" evidence="6">
    <location>
        <begin position="106"/>
        <end position="121"/>
    </location>
</feature>
<dbReference type="FunFam" id="2.40.10.10:FF:000003">
    <property type="entry name" value="Transmembrane serine protease 3"/>
    <property type="match status" value="1"/>
</dbReference>
<dbReference type="PROSITE" id="PS00134">
    <property type="entry name" value="TRYPSIN_HIS"/>
    <property type="match status" value="1"/>
</dbReference>
<evidence type="ECO:0000256" key="4">
    <source>
        <dbReference type="ARBA" id="ARBA00023157"/>
    </source>
</evidence>
<evidence type="ECO:0000256" key="2">
    <source>
        <dbReference type="ARBA" id="ARBA00022801"/>
    </source>
</evidence>
<organism evidence="12 13">
    <name type="scientific">Oryzias melastigma</name>
    <name type="common">Marine medaka</name>
    <dbReference type="NCBI Taxonomy" id="30732"/>
    <lineage>
        <taxon>Eukaryota</taxon>
        <taxon>Metazoa</taxon>
        <taxon>Chordata</taxon>
        <taxon>Craniata</taxon>
        <taxon>Vertebrata</taxon>
        <taxon>Euteleostomi</taxon>
        <taxon>Actinopterygii</taxon>
        <taxon>Neopterygii</taxon>
        <taxon>Teleostei</taxon>
        <taxon>Neoteleostei</taxon>
        <taxon>Acanthomorphata</taxon>
        <taxon>Ovalentaria</taxon>
        <taxon>Atherinomorphae</taxon>
        <taxon>Beloniformes</taxon>
        <taxon>Adrianichthyidae</taxon>
        <taxon>Oryziinae</taxon>
        <taxon>Oryzias</taxon>
    </lineage>
</organism>
<sequence>LPKETIAPPGETIAPPGETIAPPKETIAPPKETIAPPKETIAPPGETIGSFRGDDSVSGLSCAGSMERPDLLKAHLCVLCPAVGLSCVGRFRCGSSQKCVASSARCDGVVDCPNQEDELGCVRLSGRRSVLQVQRRGEWRTVCADNWNNSLGLSACKQLGYTRSAPVLVQQYKSQCSSGMVTTLKCLECGSRPRYQTRIVGGNLSAPGQFPWQASLHFRGEHMCGGSVISPLWIVTAAHCVYGFNNSSMWRVYVGLTEQQIHAAQSLAVRNIVYHARYRTKGLDYDVALMRLDQPLTFNGLVEPICLPNHGEDFQEDTMCWISGWGATEEDGESSIVLRSAAVPLISTKTCNQPEVYKGLISSWMICAGYLEAGVDSCQGDSGGPLACEESSVWKLVGATSWGMGCAARNKPGVYTRITMALSWIRRQMEVSETTASGGHRYFCRLQCGNASAPTCSWLGSNQVPLSGSSQNHPGRSGVLLESCLS</sequence>
<dbReference type="Pfam" id="PF00057">
    <property type="entry name" value="Ldl_recept_a"/>
    <property type="match status" value="1"/>
</dbReference>
<evidence type="ECO:0000313" key="13">
    <source>
        <dbReference type="Proteomes" id="UP000261560"/>
    </source>
</evidence>
<proteinExistence type="predicted"/>
<dbReference type="AlphaFoldDB" id="A0A3B3CCH8"/>
<dbReference type="Gene3D" id="4.10.400.10">
    <property type="entry name" value="Low-density Lipoprotein Receptor"/>
    <property type="match status" value="1"/>
</dbReference>
<dbReference type="InterPro" id="IPR002172">
    <property type="entry name" value="LDrepeatLR_classA_rpt"/>
</dbReference>
<dbReference type="InterPro" id="IPR001254">
    <property type="entry name" value="Trypsin_dom"/>
</dbReference>
<dbReference type="SMART" id="SM00192">
    <property type="entry name" value="LDLa"/>
    <property type="match status" value="1"/>
</dbReference>
<evidence type="ECO:0000259" key="10">
    <source>
        <dbReference type="PROSITE" id="PS50240"/>
    </source>
</evidence>
<dbReference type="PaxDb" id="30732-ENSOMEP00000015515"/>
<dbReference type="InterPro" id="IPR018114">
    <property type="entry name" value="TRYPSIN_HIS"/>
</dbReference>
<dbReference type="Pfam" id="PF15494">
    <property type="entry name" value="SRCR_2"/>
    <property type="match status" value="1"/>
</dbReference>
<dbReference type="InterPro" id="IPR001190">
    <property type="entry name" value="SRCR"/>
</dbReference>
<keyword evidence="4 6" id="KW-1015">Disulfide bond</keyword>
<evidence type="ECO:0000256" key="8">
    <source>
        <dbReference type="RuleBase" id="RU363034"/>
    </source>
</evidence>
<dbReference type="InterPro" id="IPR036055">
    <property type="entry name" value="LDL_receptor-like_sf"/>
</dbReference>
<dbReference type="PROSITE" id="PS01209">
    <property type="entry name" value="LDLRA_1"/>
    <property type="match status" value="1"/>
</dbReference>
<reference evidence="12" key="2">
    <citation type="submission" date="2025-09" db="UniProtKB">
        <authorList>
            <consortium name="Ensembl"/>
        </authorList>
    </citation>
    <scope>IDENTIFICATION</scope>
</reference>
<dbReference type="PROSITE" id="PS50287">
    <property type="entry name" value="SRCR_2"/>
    <property type="match status" value="1"/>
</dbReference>
<dbReference type="OMA" id="FNEMTQP"/>
<dbReference type="GO" id="GO:0016020">
    <property type="term" value="C:membrane"/>
    <property type="evidence" value="ECO:0007669"/>
    <property type="project" value="InterPro"/>
</dbReference>
<dbReference type="InterPro" id="IPR001314">
    <property type="entry name" value="Peptidase_S1A"/>
</dbReference>
<dbReference type="GeneTree" id="ENSGT00940000158589"/>
<feature type="disulfide bond" evidence="6">
    <location>
        <begin position="87"/>
        <end position="99"/>
    </location>
</feature>
<protein>
    <submittedName>
        <fullName evidence="12">Transmembrane serine protease 3a</fullName>
    </submittedName>
</protein>
<dbReference type="SMART" id="SM00020">
    <property type="entry name" value="Tryp_SPc"/>
    <property type="match status" value="1"/>
</dbReference>
<dbReference type="InterPro" id="IPR036772">
    <property type="entry name" value="SRCR-like_dom_sf"/>
</dbReference>
<evidence type="ECO:0000259" key="11">
    <source>
        <dbReference type="PROSITE" id="PS50287"/>
    </source>
</evidence>
<accession>A0A3B3CCH8</accession>
<dbReference type="CDD" id="cd00112">
    <property type="entry name" value="LDLa"/>
    <property type="match status" value="1"/>
</dbReference>
<evidence type="ECO:0000256" key="1">
    <source>
        <dbReference type="ARBA" id="ARBA00022670"/>
    </source>
</evidence>
<dbReference type="InterPro" id="IPR043504">
    <property type="entry name" value="Peptidase_S1_PA_chymotrypsin"/>
</dbReference>
<dbReference type="InterPro" id="IPR033116">
    <property type="entry name" value="TRYPSIN_SER"/>
</dbReference>
<reference evidence="12" key="1">
    <citation type="submission" date="2025-08" db="UniProtKB">
        <authorList>
            <consortium name="Ensembl"/>
        </authorList>
    </citation>
    <scope>IDENTIFICATION</scope>
</reference>
<evidence type="ECO:0000256" key="3">
    <source>
        <dbReference type="ARBA" id="ARBA00022825"/>
    </source>
</evidence>
<dbReference type="Proteomes" id="UP000261560">
    <property type="component" value="Unplaced"/>
</dbReference>
<keyword evidence="13" id="KW-1185">Reference proteome</keyword>
<dbReference type="CDD" id="cd00190">
    <property type="entry name" value="Tryp_SPc"/>
    <property type="match status" value="1"/>
</dbReference>
<dbReference type="SMART" id="SM00202">
    <property type="entry name" value="SR"/>
    <property type="match status" value="1"/>
</dbReference>
<dbReference type="InterPro" id="IPR023415">
    <property type="entry name" value="LDLR_class-A_CS"/>
</dbReference>
<evidence type="ECO:0000256" key="9">
    <source>
        <dbReference type="SAM" id="MobiDB-lite"/>
    </source>
</evidence>
<feature type="region of interest" description="Disordered" evidence="9">
    <location>
        <begin position="1"/>
        <end position="52"/>
    </location>
</feature>
<dbReference type="PANTHER" id="PTHR24252:SF27">
    <property type="entry name" value="TRANSMEMBRANE PROTEASE SERINE 3-LIKE"/>
    <property type="match status" value="1"/>
</dbReference>
<dbReference type="PROSITE" id="PS50068">
    <property type="entry name" value="LDLRA_2"/>
    <property type="match status" value="1"/>
</dbReference>
<dbReference type="Gene3D" id="2.40.10.10">
    <property type="entry name" value="Trypsin-like serine proteases"/>
    <property type="match status" value="2"/>
</dbReference>
<dbReference type="SUPFAM" id="SSF50494">
    <property type="entry name" value="Trypsin-like serine proteases"/>
    <property type="match status" value="1"/>
</dbReference>
<dbReference type="SUPFAM" id="SSF56487">
    <property type="entry name" value="SRCR-like"/>
    <property type="match status" value="1"/>
</dbReference>
<dbReference type="PANTHER" id="PTHR24252">
    <property type="entry name" value="ACROSIN-RELATED"/>
    <property type="match status" value="1"/>
</dbReference>
<keyword evidence="1 8" id="KW-0645">Protease</keyword>
<dbReference type="GO" id="GO:0006508">
    <property type="term" value="P:proteolysis"/>
    <property type="evidence" value="ECO:0007669"/>
    <property type="project" value="UniProtKB-KW"/>
</dbReference>
<dbReference type="PROSITE" id="PS00135">
    <property type="entry name" value="TRYPSIN_SER"/>
    <property type="match status" value="1"/>
</dbReference>
<keyword evidence="5" id="KW-0325">Glycoprotein</keyword>
<feature type="domain" description="Peptidase S1" evidence="10">
    <location>
        <begin position="199"/>
        <end position="430"/>
    </location>
</feature>
<evidence type="ECO:0000256" key="7">
    <source>
        <dbReference type="PROSITE-ProRule" id="PRU00196"/>
    </source>
</evidence>
<dbReference type="GO" id="GO:0004252">
    <property type="term" value="F:serine-type endopeptidase activity"/>
    <property type="evidence" value="ECO:0007669"/>
    <property type="project" value="InterPro"/>
</dbReference>
<dbReference type="Pfam" id="PF00089">
    <property type="entry name" value="Trypsin"/>
    <property type="match status" value="1"/>
</dbReference>
<evidence type="ECO:0000313" key="12">
    <source>
        <dbReference type="Ensembl" id="ENSOMEP00000015515.1"/>
    </source>
</evidence>
<feature type="domain" description="SRCR" evidence="11">
    <location>
        <begin position="89"/>
        <end position="160"/>
    </location>
</feature>
<keyword evidence="2 8" id="KW-0378">Hydrolase</keyword>
<dbReference type="Gene3D" id="3.10.250.10">
    <property type="entry name" value="SRCR-like domain"/>
    <property type="match status" value="1"/>
</dbReference>
<dbReference type="Ensembl" id="ENSOMET00000023699.1">
    <property type="protein sequence ID" value="ENSOMEP00000015515.1"/>
    <property type="gene ID" value="ENSOMEG00000017105.1"/>
</dbReference>